<dbReference type="SUPFAM" id="SSF52540">
    <property type="entry name" value="P-loop containing nucleoside triphosphate hydrolases"/>
    <property type="match status" value="1"/>
</dbReference>
<keyword evidence="4 6" id="KW-0067">ATP-binding</keyword>
<sequence length="627" mass="72073">MIQYNNDIDGSVDDEIFESFNPSLPKSFFLFAGAGSGKTRTLVNVLSRFKQEYGQNFKLRNKKVATITYTNAAADEITHRLEYSSIFSVGTIHSFCWELIKNFTFDIKNWIKDNLTSEISDLEEQQSRSRDLNNKTSVSRAQRIESKKDRLSSLQNIQKFVYNPNGDNITKDSLNHSEVISITADFIKSKDLFKQILLNRFPIILIDESQDTKKELIEALFELQNHNDGKVTLGLFGDTMQRIYSEGKENLGVGLPDSWTKPAKKMNHRSKSRIIDLINKIRKDIDGQEQVPRSENSGGVVKFFAISRSKEKSEIEDEIRQKMKGYTNDDKWFGDHSDVMTLTLEHHMAAKRMGFSTFFAPLYKVDRLKTGLLDGTSTSVNLFSRIILSLYNAHIKKNKFEIANIIKQHSGLINKQTLFKESNKLEVLHSVNNKVNELLSLWNDENHPTLLEILKKINETNLFKISSTLKLALSRVGIQSDKNEQEEETDEDDEVLIAWEEALKANFSEIIKYNSYINEESKFGTHQGVKGLEFDRVMVIIDDDESRGFMFSYDKLFGIKPLTSNDKKNMDEGKETGIDRTMRLFYVACSRAKESLALVSYTDIPEELKKNVIDYGWFTEDEVELIK</sequence>
<dbReference type="Gene3D" id="3.40.50.300">
    <property type="entry name" value="P-loop containing nucleotide triphosphate hydrolases"/>
    <property type="match status" value="2"/>
</dbReference>
<evidence type="ECO:0000256" key="5">
    <source>
        <dbReference type="ARBA" id="ARBA00034923"/>
    </source>
</evidence>
<evidence type="ECO:0000256" key="4">
    <source>
        <dbReference type="ARBA" id="ARBA00022840"/>
    </source>
</evidence>
<keyword evidence="3 6" id="KW-0347">Helicase</keyword>
<dbReference type="PROSITE" id="PS51198">
    <property type="entry name" value="UVRD_HELICASE_ATP_BIND"/>
    <property type="match status" value="1"/>
</dbReference>
<dbReference type="GO" id="GO:0043138">
    <property type="term" value="F:3'-5' DNA helicase activity"/>
    <property type="evidence" value="ECO:0007669"/>
    <property type="project" value="TreeGrafter"/>
</dbReference>
<evidence type="ECO:0000313" key="9">
    <source>
        <dbReference type="EMBL" id="SFZ91548.1"/>
    </source>
</evidence>
<dbReference type="GO" id="GO:0000725">
    <property type="term" value="P:recombinational repair"/>
    <property type="evidence" value="ECO:0007669"/>
    <property type="project" value="TreeGrafter"/>
</dbReference>
<dbReference type="STRING" id="1612149.SAMN05216324_102405"/>
<dbReference type="PANTHER" id="PTHR11070:SF2">
    <property type="entry name" value="ATP-DEPENDENT DNA HELICASE SRS2"/>
    <property type="match status" value="1"/>
</dbReference>
<accession>A0A1K2IGI2</accession>
<dbReference type="EMBL" id="FPKW01000002">
    <property type="protein sequence ID" value="SFZ91548.1"/>
    <property type="molecule type" value="Genomic_DNA"/>
</dbReference>
<keyword evidence="1 6" id="KW-0547">Nucleotide-binding</keyword>
<evidence type="ECO:0000256" key="1">
    <source>
        <dbReference type="ARBA" id="ARBA00022741"/>
    </source>
</evidence>
<name>A0A1K2IGI2_9FLAO</name>
<dbReference type="InterPro" id="IPR014016">
    <property type="entry name" value="UvrD-like_ATP-bd"/>
</dbReference>
<dbReference type="GO" id="GO:0003677">
    <property type="term" value="F:DNA binding"/>
    <property type="evidence" value="ECO:0007669"/>
    <property type="project" value="InterPro"/>
</dbReference>
<dbReference type="GO" id="GO:0016787">
    <property type="term" value="F:hydrolase activity"/>
    <property type="evidence" value="ECO:0007669"/>
    <property type="project" value="UniProtKB-UniRule"/>
</dbReference>
<keyword evidence="10" id="KW-1185">Reference proteome</keyword>
<dbReference type="RefSeq" id="WP_072407646.1">
    <property type="nucleotide sequence ID" value="NZ_FPKW01000002.1"/>
</dbReference>
<dbReference type="InterPro" id="IPR000212">
    <property type="entry name" value="DNA_helicase_UvrD/REP"/>
</dbReference>
<evidence type="ECO:0000313" key="10">
    <source>
        <dbReference type="Proteomes" id="UP000182034"/>
    </source>
</evidence>
<feature type="region of interest" description="Disordered" evidence="7">
    <location>
        <begin position="126"/>
        <end position="147"/>
    </location>
</feature>
<dbReference type="Pfam" id="PF00580">
    <property type="entry name" value="UvrD-helicase"/>
    <property type="match status" value="1"/>
</dbReference>
<evidence type="ECO:0000256" key="3">
    <source>
        <dbReference type="ARBA" id="ARBA00022806"/>
    </source>
</evidence>
<feature type="binding site" evidence="6">
    <location>
        <begin position="32"/>
        <end position="39"/>
    </location>
    <ligand>
        <name>ATP</name>
        <dbReference type="ChEBI" id="CHEBI:30616"/>
    </ligand>
</feature>
<proteinExistence type="predicted"/>
<evidence type="ECO:0000256" key="7">
    <source>
        <dbReference type="SAM" id="MobiDB-lite"/>
    </source>
</evidence>
<dbReference type="InterPro" id="IPR027417">
    <property type="entry name" value="P-loop_NTPase"/>
</dbReference>
<evidence type="ECO:0000256" key="6">
    <source>
        <dbReference type="PROSITE-ProRule" id="PRU00560"/>
    </source>
</evidence>
<protein>
    <recommendedName>
        <fullName evidence="5">DNA 3'-5' helicase II</fullName>
    </recommendedName>
</protein>
<gene>
    <name evidence="9" type="ORF">SAMN05216324_102405</name>
</gene>
<keyword evidence="2 6" id="KW-0378">Hydrolase</keyword>
<dbReference type="GO" id="GO:0005524">
    <property type="term" value="F:ATP binding"/>
    <property type="evidence" value="ECO:0007669"/>
    <property type="project" value="UniProtKB-UniRule"/>
</dbReference>
<dbReference type="Proteomes" id="UP000182034">
    <property type="component" value="Unassembled WGS sequence"/>
</dbReference>
<dbReference type="AlphaFoldDB" id="A0A1K2IGI2"/>
<dbReference type="OrthoDB" id="9765670at2"/>
<reference evidence="10" key="1">
    <citation type="submission" date="2016-10" db="EMBL/GenBank/DDBJ databases">
        <authorList>
            <person name="Varghese N."/>
            <person name="Submissions S."/>
        </authorList>
    </citation>
    <scope>NUCLEOTIDE SEQUENCE [LARGE SCALE GENOMIC DNA]</scope>
    <source>
        <strain evidence="10">SUR2</strain>
    </source>
</reference>
<feature type="domain" description="UvrD-like helicase ATP-binding" evidence="8">
    <location>
        <begin position="11"/>
        <end position="284"/>
    </location>
</feature>
<evidence type="ECO:0000256" key="2">
    <source>
        <dbReference type="ARBA" id="ARBA00022801"/>
    </source>
</evidence>
<evidence type="ECO:0000259" key="8">
    <source>
        <dbReference type="PROSITE" id="PS51198"/>
    </source>
</evidence>
<dbReference type="PANTHER" id="PTHR11070">
    <property type="entry name" value="UVRD / RECB / PCRA DNA HELICASE FAMILY MEMBER"/>
    <property type="match status" value="1"/>
</dbReference>
<organism evidence="9 10">
    <name type="scientific">Chryseobacterium limigenitum</name>
    <dbReference type="NCBI Taxonomy" id="1612149"/>
    <lineage>
        <taxon>Bacteria</taxon>
        <taxon>Pseudomonadati</taxon>
        <taxon>Bacteroidota</taxon>
        <taxon>Flavobacteriia</taxon>
        <taxon>Flavobacteriales</taxon>
        <taxon>Weeksellaceae</taxon>
        <taxon>Chryseobacterium group</taxon>
        <taxon>Chryseobacterium</taxon>
    </lineage>
</organism>